<dbReference type="Gene3D" id="1.20.1250.20">
    <property type="entry name" value="MFS general substrate transporter like domains"/>
    <property type="match status" value="2"/>
</dbReference>
<keyword evidence="1" id="KW-0472">Membrane</keyword>
<feature type="transmembrane region" description="Helical" evidence="1">
    <location>
        <begin position="366"/>
        <end position="386"/>
    </location>
</feature>
<dbReference type="AlphaFoldDB" id="A0A329R0A6"/>
<feature type="transmembrane region" description="Helical" evidence="1">
    <location>
        <begin position="205"/>
        <end position="227"/>
    </location>
</feature>
<evidence type="ECO:0000256" key="1">
    <source>
        <dbReference type="SAM" id="Phobius"/>
    </source>
</evidence>
<name>A0A329R0A6_9ACTN</name>
<dbReference type="Pfam" id="PF07690">
    <property type="entry name" value="MFS_1"/>
    <property type="match status" value="1"/>
</dbReference>
<keyword evidence="3" id="KW-1185">Reference proteome</keyword>
<feature type="transmembrane region" description="Helical" evidence="1">
    <location>
        <begin position="161"/>
        <end position="184"/>
    </location>
</feature>
<evidence type="ECO:0000313" key="3">
    <source>
        <dbReference type="Proteomes" id="UP000250462"/>
    </source>
</evidence>
<feature type="transmembrane region" description="Helical" evidence="1">
    <location>
        <begin position="247"/>
        <end position="269"/>
    </location>
</feature>
<dbReference type="RefSeq" id="WP_112256905.1">
    <property type="nucleotide sequence ID" value="NZ_QMIG01000002.1"/>
</dbReference>
<dbReference type="OrthoDB" id="5317164at2"/>
<sequence length="392" mass="40018">MLRDNVSSRSLLPIAAVIAVGMSLRGPITAVSPILTDIQSELDVSAASAGLLTTLPVLCFALVSPLVAAVTKRTGVDAAITLSLVVLIIAVALRPWAGFGLMLVTTLLIGAAIALGNVLVPVVVRRDFPERPGPMLSASTTSLIVSATIPAALTAPLASAVGWRAALALWAALTVPALVLWIAATRDAAPAAGKSLPLESPALPVWSRLTAWELGLFFGLQALLFYATTAWLPTILQDDAGFDATTAGTAMSTYQLLGIAGAVTVPVLAARSRIRYALVVVLAAMWIALFAGLLHAPDLWPLWCTLGGLTQGGCLALGISLIALRSTSSQAARGVSAMVQTLGYAVAASGPLVIGALSALADGWTLPIYVLIALSVACGVLGVRAATSQPVA</sequence>
<feature type="transmembrane region" description="Helical" evidence="1">
    <location>
        <begin position="99"/>
        <end position="124"/>
    </location>
</feature>
<organism evidence="2 3">
    <name type="scientific">Phytoactinopolyspora halophila</name>
    <dbReference type="NCBI Taxonomy" id="1981511"/>
    <lineage>
        <taxon>Bacteria</taxon>
        <taxon>Bacillati</taxon>
        <taxon>Actinomycetota</taxon>
        <taxon>Actinomycetes</taxon>
        <taxon>Jiangellales</taxon>
        <taxon>Jiangellaceae</taxon>
        <taxon>Phytoactinopolyspora</taxon>
    </lineage>
</organism>
<dbReference type="InterPro" id="IPR052524">
    <property type="entry name" value="MFS_Cyanate_Porter"/>
</dbReference>
<accession>A0A329R0A6</accession>
<comment type="caution">
    <text evidence="2">The sequence shown here is derived from an EMBL/GenBank/DDBJ whole genome shotgun (WGS) entry which is preliminary data.</text>
</comment>
<dbReference type="GO" id="GO:0022857">
    <property type="term" value="F:transmembrane transporter activity"/>
    <property type="evidence" value="ECO:0007669"/>
    <property type="project" value="InterPro"/>
</dbReference>
<gene>
    <name evidence="2" type="ORF">DPM12_03645</name>
</gene>
<dbReference type="PANTHER" id="PTHR23523:SF2">
    <property type="entry name" value="2-NITROIMIDAZOLE TRANSPORTER"/>
    <property type="match status" value="1"/>
</dbReference>
<evidence type="ECO:0000313" key="2">
    <source>
        <dbReference type="EMBL" id="RAW17947.1"/>
    </source>
</evidence>
<feature type="transmembrane region" description="Helical" evidence="1">
    <location>
        <begin position="46"/>
        <end position="68"/>
    </location>
</feature>
<dbReference type="InterPro" id="IPR011701">
    <property type="entry name" value="MFS"/>
</dbReference>
<proteinExistence type="predicted"/>
<feature type="transmembrane region" description="Helical" evidence="1">
    <location>
        <begin position="336"/>
        <end position="360"/>
    </location>
</feature>
<keyword evidence="1" id="KW-0812">Transmembrane</keyword>
<dbReference type="InterPro" id="IPR036259">
    <property type="entry name" value="MFS_trans_sf"/>
</dbReference>
<protein>
    <submittedName>
        <fullName evidence="2">MFS transporter</fullName>
    </submittedName>
</protein>
<feature type="transmembrane region" description="Helical" evidence="1">
    <location>
        <begin position="136"/>
        <end position="155"/>
    </location>
</feature>
<dbReference type="PANTHER" id="PTHR23523">
    <property type="match status" value="1"/>
</dbReference>
<dbReference type="EMBL" id="QMIG01000002">
    <property type="protein sequence ID" value="RAW17947.1"/>
    <property type="molecule type" value="Genomic_DNA"/>
</dbReference>
<keyword evidence="1" id="KW-1133">Transmembrane helix</keyword>
<feature type="transmembrane region" description="Helical" evidence="1">
    <location>
        <begin position="300"/>
        <end position="324"/>
    </location>
</feature>
<feature type="transmembrane region" description="Helical" evidence="1">
    <location>
        <begin position="276"/>
        <end position="294"/>
    </location>
</feature>
<feature type="transmembrane region" description="Helical" evidence="1">
    <location>
        <begin position="75"/>
        <end position="93"/>
    </location>
</feature>
<reference evidence="2 3" key="1">
    <citation type="submission" date="2018-06" db="EMBL/GenBank/DDBJ databases">
        <title>Phytoactinopolyspora halophila sp. nov., a novel halophilic actinomycete isolated from a saline soil in China.</title>
        <authorList>
            <person name="Tang S.-K."/>
        </authorList>
    </citation>
    <scope>NUCLEOTIDE SEQUENCE [LARGE SCALE GENOMIC DNA]</scope>
    <source>
        <strain evidence="2 3">YIM 96934</strain>
    </source>
</reference>
<dbReference type="Proteomes" id="UP000250462">
    <property type="component" value="Unassembled WGS sequence"/>
</dbReference>
<dbReference type="SUPFAM" id="SSF103473">
    <property type="entry name" value="MFS general substrate transporter"/>
    <property type="match status" value="1"/>
</dbReference>